<protein>
    <submittedName>
        <fullName evidence="2">Uncharacterized protein</fullName>
    </submittedName>
</protein>
<dbReference type="EMBL" id="CAJNBK010000019">
    <property type="protein sequence ID" value="CAE6801622.1"/>
    <property type="molecule type" value="Genomic_DNA"/>
</dbReference>
<feature type="signal peptide" evidence="1">
    <location>
        <begin position="1"/>
        <end position="21"/>
    </location>
</feature>
<reference evidence="2 3" key="1">
    <citation type="submission" date="2021-02" db="EMBL/GenBank/DDBJ databases">
        <authorList>
            <person name="Vanwijnsberghe S."/>
        </authorList>
    </citation>
    <scope>NUCLEOTIDE SEQUENCE [LARGE SCALE GENOMIC DNA]</scope>
    <source>
        <strain evidence="2 3">LMG 31837</strain>
    </source>
</reference>
<keyword evidence="3" id="KW-1185">Reference proteome</keyword>
<dbReference type="RefSeq" id="WP_211614387.1">
    <property type="nucleotide sequence ID" value="NZ_CAJNBK010000019.1"/>
</dbReference>
<dbReference type="Proteomes" id="UP000672526">
    <property type="component" value="Unassembled WGS sequence"/>
</dbReference>
<organism evidence="2 3">
    <name type="scientific">Paraburkholderia haematera</name>
    <dbReference type="NCBI Taxonomy" id="2793077"/>
    <lineage>
        <taxon>Bacteria</taxon>
        <taxon>Pseudomonadati</taxon>
        <taxon>Pseudomonadota</taxon>
        <taxon>Betaproteobacteria</taxon>
        <taxon>Burkholderiales</taxon>
        <taxon>Burkholderiaceae</taxon>
        <taxon>Paraburkholderia</taxon>
    </lineage>
</organism>
<proteinExistence type="predicted"/>
<evidence type="ECO:0000256" key="1">
    <source>
        <dbReference type="SAM" id="SignalP"/>
    </source>
</evidence>
<accession>A0ABM8SCQ6</accession>
<gene>
    <name evidence="2" type="ORF">R69888_05237</name>
</gene>
<sequence length="199" mass="20396">MKATTVGVALLISVFAHTAQAQNAPASATPEVVAAGAAVHVVAQIVSIDMGARTLGLKGPRGNVAVVAVNPEVAGFDELKIGDKVEVLYKNALLLTADKVSGADSGIRKRVDTQTYLPGATNAPGKAGYASAHRVDLIATVLKVDHKKRLVTLRGPYQSQTLAAGPDIDLSDLKAGDTVHAAFESATAVQVTPQGAQAQ</sequence>
<name>A0ABM8SCQ6_9BURK</name>
<keyword evidence="1" id="KW-0732">Signal</keyword>
<comment type="caution">
    <text evidence="2">The sequence shown here is derived from an EMBL/GenBank/DDBJ whole genome shotgun (WGS) entry which is preliminary data.</text>
</comment>
<feature type="chain" id="PRO_5047086520" evidence="1">
    <location>
        <begin position="22"/>
        <end position="199"/>
    </location>
</feature>
<evidence type="ECO:0000313" key="2">
    <source>
        <dbReference type="EMBL" id="CAE6801622.1"/>
    </source>
</evidence>
<evidence type="ECO:0000313" key="3">
    <source>
        <dbReference type="Proteomes" id="UP000672526"/>
    </source>
</evidence>